<comment type="caution">
    <text evidence="1">The sequence shown here is derived from an EMBL/GenBank/DDBJ whole genome shotgun (WGS) entry which is preliminary data.</text>
</comment>
<evidence type="ECO:0000313" key="1">
    <source>
        <dbReference type="EMBL" id="KAI2381037.1"/>
    </source>
</evidence>
<reference evidence="1" key="1">
    <citation type="journal article" date="2022" name="bioRxiv">
        <title>Population genetic analysis of Ophidiomyces ophidiicola, the causative agent of snake fungal disease, indicates recent introductions to the USA.</title>
        <authorList>
            <person name="Ladner J.T."/>
            <person name="Palmer J.M."/>
            <person name="Ettinger C.L."/>
            <person name="Stajich J.E."/>
            <person name="Farrell T.M."/>
            <person name="Glorioso B.M."/>
            <person name="Lawson B."/>
            <person name="Price S.J."/>
            <person name="Stengle A.G."/>
            <person name="Grear D.A."/>
            <person name="Lorch J.M."/>
        </authorList>
    </citation>
    <scope>NUCLEOTIDE SEQUENCE</scope>
    <source>
        <strain evidence="1">NWHC 24266-5</strain>
    </source>
</reference>
<name>A0ACB8ULZ6_9EURO</name>
<gene>
    <name evidence="1" type="ORF">LOY88_006867</name>
</gene>
<organism evidence="1">
    <name type="scientific">Ophidiomyces ophidiicola</name>
    <dbReference type="NCBI Taxonomy" id="1387563"/>
    <lineage>
        <taxon>Eukaryota</taxon>
        <taxon>Fungi</taxon>
        <taxon>Dikarya</taxon>
        <taxon>Ascomycota</taxon>
        <taxon>Pezizomycotina</taxon>
        <taxon>Eurotiomycetes</taxon>
        <taxon>Eurotiomycetidae</taxon>
        <taxon>Onygenales</taxon>
        <taxon>Onygenaceae</taxon>
        <taxon>Ophidiomyces</taxon>
    </lineage>
</organism>
<accession>A0ACB8ULZ6</accession>
<dbReference type="EMBL" id="JALBCA010000260">
    <property type="protein sequence ID" value="KAI2381037.1"/>
    <property type="molecule type" value="Genomic_DNA"/>
</dbReference>
<proteinExistence type="predicted"/>
<protein>
    <submittedName>
        <fullName evidence="1">Uncharacterized protein</fullName>
    </submittedName>
</protein>
<sequence>MPLLRAVHYPTTLLRATMPPSTLHCLSRTQLPKPTISPFKRPLSTPSSPTTKRAAIAFYYPNKARERLDIAASKLQQQPSRGPVSETEKIKLLSEEVVRLSKLLGDMGAKIAKLQDQSSSTMKLLEFIQGLGKGIGWVASVTTIMVGSGFFELMNRVKITIS</sequence>